<accession>A0A9E7RSQ0</accession>
<dbReference type="AlphaFoldDB" id="A0A9E7RSQ0"/>
<proteinExistence type="predicted"/>
<protein>
    <recommendedName>
        <fullName evidence="6">SHOCT domain-containing protein</fullName>
    </recommendedName>
</protein>
<reference evidence="4" key="1">
    <citation type="submission" date="2022-09" db="EMBL/GenBank/DDBJ databases">
        <title>Characterization of three MwoI isoschizomers from sequenced genome and metagenomes.</title>
        <authorList>
            <person name="Fomenkov A."/>
            <person name="Xu S.Y."/>
            <person name="Roberts R.J."/>
        </authorList>
    </citation>
    <scope>NUCLEOTIDE SEQUENCE</scope>
    <source>
        <strain evidence="4">DSM 2970</strain>
    </source>
</reference>
<dbReference type="Proteomes" id="UP001065373">
    <property type="component" value="Chromosome"/>
</dbReference>
<keyword evidence="2" id="KW-0472">Membrane</keyword>
<dbReference type="RefSeq" id="WP_074359481.1">
    <property type="nucleotide sequence ID" value="NZ_CP104550.1"/>
</dbReference>
<dbReference type="EMBL" id="CP104550">
    <property type="protein sequence ID" value="UXH31541.1"/>
    <property type="molecule type" value="Genomic_DNA"/>
</dbReference>
<organism evidence="4">
    <name type="scientific">Methanothermobacter wolfeii</name>
    <name type="common">Methanobacterium wolfei</name>
    <dbReference type="NCBI Taxonomy" id="145261"/>
    <lineage>
        <taxon>Archaea</taxon>
        <taxon>Methanobacteriati</taxon>
        <taxon>Methanobacteriota</taxon>
        <taxon>Methanomada group</taxon>
        <taxon>Methanobacteria</taxon>
        <taxon>Methanobacteriales</taxon>
        <taxon>Methanobacteriaceae</taxon>
        <taxon>Methanothermobacter</taxon>
    </lineage>
</organism>
<sequence length="194" mass="22042">MINPDKRMLLRQLKRIERDLEEGRISREEYSSLKERYTEELETLEAVENIRKLQGQKSPEKPLDHWVEESRRKKDETEKRELMKKYISSGETRKKPGINLSLIGTIILVLAFFFGTGFGLYFMNPKTETPATGTVTVNESAFPSFNNTLKNTTRIVNQTSAPTINETPSTPAQPSRPPENQQGPGDQNTPGNST</sequence>
<name>A0A9E7RSQ0_METWO</name>
<dbReference type="KEGG" id="mwo:MWSIV6_1611"/>
<evidence type="ECO:0000256" key="2">
    <source>
        <dbReference type="SAM" id="Phobius"/>
    </source>
</evidence>
<reference evidence="3 5" key="2">
    <citation type="submission" date="2023-12" db="EMBL/GenBank/DDBJ databases">
        <title>Phenotypic and Genomic Characterization of Methanothermobacter wolfeii Strain BSEL, a CO2-Capturing Archaeon with Minimal Nutrient Requirements.</title>
        <authorList>
            <person name="Ale Enriquez F."/>
            <person name="Ahring B.K."/>
        </authorList>
    </citation>
    <scope>NUCLEOTIDE SEQUENCE [LARGE SCALE GENOMIC DNA]</scope>
    <source>
        <strain evidence="3 5">BSEL-1</strain>
    </source>
</reference>
<dbReference type="SMR" id="A0A9E7RSQ0"/>
<feature type="transmembrane region" description="Helical" evidence="2">
    <location>
        <begin position="100"/>
        <end position="123"/>
    </location>
</feature>
<feature type="region of interest" description="Disordered" evidence="1">
    <location>
        <begin position="53"/>
        <end position="75"/>
    </location>
</feature>
<evidence type="ECO:0000313" key="4">
    <source>
        <dbReference type="EMBL" id="UXH31541.1"/>
    </source>
</evidence>
<feature type="compositionally biased region" description="Basic and acidic residues" evidence="1">
    <location>
        <begin position="58"/>
        <end position="75"/>
    </location>
</feature>
<evidence type="ECO:0000313" key="5">
    <source>
        <dbReference type="Proteomes" id="UP001369247"/>
    </source>
</evidence>
<keyword evidence="5" id="KW-1185">Reference proteome</keyword>
<evidence type="ECO:0008006" key="6">
    <source>
        <dbReference type="Google" id="ProtNLM"/>
    </source>
</evidence>
<feature type="region of interest" description="Disordered" evidence="1">
    <location>
        <begin position="159"/>
        <end position="194"/>
    </location>
</feature>
<dbReference type="Proteomes" id="UP001369247">
    <property type="component" value="Unassembled WGS sequence"/>
</dbReference>
<keyword evidence="2" id="KW-0812">Transmembrane</keyword>
<evidence type="ECO:0000256" key="1">
    <source>
        <dbReference type="SAM" id="MobiDB-lite"/>
    </source>
</evidence>
<evidence type="ECO:0000313" key="3">
    <source>
        <dbReference type="EMBL" id="MEJ8542116.1"/>
    </source>
</evidence>
<keyword evidence="2" id="KW-1133">Transmembrane helix</keyword>
<dbReference type="GeneID" id="75107254"/>
<gene>
    <name evidence="4" type="ORF">N5910_08340</name>
    <name evidence="3" type="ORF">U2150_01230</name>
</gene>
<dbReference type="EMBL" id="JAXUHJ010000003">
    <property type="protein sequence ID" value="MEJ8542116.1"/>
    <property type="molecule type" value="Genomic_DNA"/>
</dbReference>
<dbReference type="GeneID" id="58979271"/>